<evidence type="ECO:0000259" key="3">
    <source>
        <dbReference type="PROSITE" id="PS50158"/>
    </source>
</evidence>
<dbReference type="Pfam" id="PF26034">
    <property type="entry name" value="PHAT_SMAUG"/>
    <property type="match status" value="1"/>
</dbReference>
<feature type="compositionally biased region" description="Low complexity" evidence="2">
    <location>
        <begin position="14"/>
        <end position="29"/>
    </location>
</feature>
<keyword evidence="1" id="KW-0862">Zinc</keyword>
<dbReference type="InterPro" id="IPR057327">
    <property type="entry name" value="Vts1_dom"/>
</dbReference>
<dbReference type="GO" id="GO:0035091">
    <property type="term" value="F:phosphatidylinositol binding"/>
    <property type="evidence" value="ECO:0007669"/>
    <property type="project" value="InterPro"/>
</dbReference>
<proteinExistence type="predicted"/>
<feature type="compositionally biased region" description="Pro residues" evidence="2">
    <location>
        <begin position="688"/>
        <end position="700"/>
    </location>
</feature>
<feature type="region of interest" description="Disordered" evidence="2">
    <location>
        <begin position="359"/>
        <end position="418"/>
    </location>
</feature>
<dbReference type="InterPro" id="IPR058599">
    <property type="entry name" value="PHAT_Smg/ZCCHC2-like"/>
</dbReference>
<dbReference type="Pfam" id="PF25479">
    <property type="entry name" value="Vts1"/>
    <property type="match status" value="1"/>
</dbReference>
<dbReference type="InterPro" id="IPR042793">
    <property type="entry name" value="ZCCHC2"/>
</dbReference>
<dbReference type="GO" id="GO:0008270">
    <property type="term" value="F:zinc ion binding"/>
    <property type="evidence" value="ECO:0007669"/>
    <property type="project" value="UniProtKB-KW"/>
</dbReference>
<dbReference type="PROSITE" id="PS50158">
    <property type="entry name" value="ZF_CCHC"/>
    <property type="match status" value="1"/>
</dbReference>
<evidence type="ECO:0000313" key="4">
    <source>
        <dbReference type="EMBL" id="CAL1597294.1"/>
    </source>
</evidence>
<feature type="domain" description="CCHC-type" evidence="3">
    <location>
        <begin position="846"/>
        <end position="861"/>
    </location>
</feature>
<organism evidence="4 5">
    <name type="scientific">Knipowitschia caucasica</name>
    <name type="common">Caucasian dwarf goby</name>
    <name type="synonym">Pomatoschistus caucasicus</name>
    <dbReference type="NCBI Taxonomy" id="637954"/>
    <lineage>
        <taxon>Eukaryota</taxon>
        <taxon>Metazoa</taxon>
        <taxon>Chordata</taxon>
        <taxon>Craniata</taxon>
        <taxon>Vertebrata</taxon>
        <taxon>Euteleostomi</taxon>
        <taxon>Actinopterygii</taxon>
        <taxon>Neopterygii</taxon>
        <taxon>Teleostei</taxon>
        <taxon>Neoteleostei</taxon>
        <taxon>Acanthomorphata</taxon>
        <taxon>Gobiaria</taxon>
        <taxon>Gobiiformes</taxon>
        <taxon>Gobioidei</taxon>
        <taxon>Gobiidae</taxon>
        <taxon>Gobiinae</taxon>
        <taxon>Knipowitschia</taxon>
    </lineage>
</organism>
<gene>
    <name evidence="4" type="ORF">KC01_LOCUS25807</name>
</gene>
<keyword evidence="1" id="KW-0863">Zinc-finger</keyword>
<feature type="region of interest" description="Disordered" evidence="2">
    <location>
        <begin position="8"/>
        <end position="37"/>
    </location>
</feature>
<evidence type="ECO:0000256" key="2">
    <source>
        <dbReference type="SAM" id="MobiDB-lite"/>
    </source>
</evidence>
<reference evidence="4 5" key="1">
    <citation type="submission" date="2024-04" db="EMBL/GenBank/DDBJ databases">
        <authorList>
            <person name="Waldvogel A.-M."/>
            <person name="Schoenle A."/>
        </authorList>
    </citation>
    <scope>NUCLEOTIDE SEQUENCE [LARGE SCALE GENOMIC DNA]</scope>
</reference>
<name>A0AAV2LCM0_KNICA</name>
<dbReference type="SUPFAM" id="SSF64268">
    <property type="entry name" value="PX domain"/>
    <property type="match status" value="1"/>
</dbReference>
<evidence type="ECO:0000313" key="5">
    <source>
        <dbReference type="Proteomes" id="UP001497482"/>
    </source>
</evidence>
<dbReference type="InterPro" id="IPR036871">
    <property type="entry name" value="PX_dom_sf"/>
</dbReference>
<dbReference type="GO" id="GO:0003676">
    <property type="term" value="F:nucleic acid binding"/>
    <property type="evidence" value="ECO:0007669"/>
    <property type="project" value="InterPro"/>
</dbReference>
<feature type="compositionally biased region" description="Basic and acidic residues" evidence="2">
    <location>
        <begin position="390"/>
        <end position="402"/>
    </location>
</feature>
<dbReference type="PANTHER" id="PTHR46939:SF1">
    <property type="entry name" value="ZINC FINGER CCHC DOMAIN-CONTAINING PROTEIN 2"/>
    <property type="match status" value="1"/>
</dbReference>
<keyword evidence="1" id="KW-0479">Metal-binding</keyword>
<dbReference type="InterPro" id="IPR001878">
    <property type="entry name" value="Znf_CCHC"/>
</dbReference>
<protein>
    <recommendedName>
        <fullName evidence="3">CCHC-type domain-containing protein</fullName>
    </recommendedName>
</protein>
<keyword evidence="5" id="KW-1185">Reference proteome</keyword>
<sequence>MPKMKLLFNTSEGPTAACAPTSAPTSAPEARGDSGPLPLNKETVFEWFGLQLEPVRRLEFMCGLLHMCQPLELRFLGSYLEDLARKDFHILRDFENRANSPAELASLTDVCDPVVRSKLLVCLSLLGSDSRDCAGLLFQSLARVDPVHCYHTSVSCPPGTHTQGSGSELHQAALAALDQLALLFTMASLHPAFHFHQRQMLRAQLDKTQLIVEEEVRQSLLQRSTQELERQSRVEACMPPPAPPQEDAVHIERVVLRGVSRIKGDREYNFKVTWSDSSSSTVTKTHSELENFLLKLPKHRRNESFERGLDHLLRQEEHRGTEERLRTLLLSAPPGFTRDRAVCCFFASDCGLSGEAYREAASDGSSQDEESYVQGYKKKHRNKSPSLTRSESHITEYGKGESRNYAQPTSRSKGKTKAALNGGVAACVQWREAASGPDTLGESSSGRSSCASSPQHRATDSLDSEEEQHWKQSPAYPVSHLDNTDGLRADPLVALRQQSQMEAVRADAADIGALSFMPFTLPLGAPGAVRMHLPPAMAGPGLMMEPEKGDHVTTFGVSPIGLPPPEVPAMQPLVQRFKSLSHGGDSPTCLTAPPTPLPTPIRAISVMSTSLPSLSASVKPPLPCPEAASMGIPVVDSPHGKLPALNLPYPLLSTRSSVMSSVEPAGAPAAPVQGLLQGAVAPVVPTHTPGPAPSPSPTLPPSMAHSDCTSSSPSEVCVEGPVQRPQVLSCGVCGCQCGGRPVSPSPMFFHQVGAGARPLVGLQHLFPLTNYLPQAHAAPQPQSNGTTLPLYAPYGPLHTELLGLQQQMPASFCQRLYPQHFPGPVSLLPAAALGGGLNKKNGMVSCPNCGLSGHYTHDCNQPSIDSTHQGGFRLKYAASHNSEAPEKAEGADLRHDRHPHPHHTLTMPSPYFYPHHTCTLTKPLPLPQLPPYTILLTLLPPSPMPSPCLPLTAPPPSVTCDPPAGGTPGHMQHMS</sequence>
<feature type="compositionally biased region" description="Low complexity" evidence="2">
    <location>
        <begin position="443"/>
        <end position="453"/>
    </location>
</feature>
<dbReference type="AlphaFoldDB" id="A0AAV2LCM0"/>
<evidence type="ECO:0000256" key="1">
    <source>
        <dbReference type="PROSITE-ProRule" id="PRU00047"/>
    </source>
</evidence>
<feature type="region of interest" description="Disordered" evidence="2">
    <location>
        <begin position="684"/>
        <end position="711"/>
    </location>
</feature>
<dbReference type="Proteomes" id="UP001497482">
    <property type="component" value="Chromosome 21"/>
</dbReference>
<feature type="region of interest" description="Disordered" evidence="2">
    <location>
        <begin position="435"/>
        <end position="484"/>
    </location>
</feature>
<dbReference type="EMBL" id="OZ035843">
    <property type="protein sequence ID" value="CAL1597294.1"/>
    <property type="molecule type" value="Genomic_DNA"/>
</dbReference>
<accession>A0AAV2LCM0</accession>
<dbReference type="PANTHER" id="PTHR46939">
    <property type="entry name" value="ZINC FINGER CCHC DOMAIN-CONTAINING PROTEIN 2"/>
    <property type="match status" value="1"/>
</dbReference>